<accession>A0A1G9GQW8</accession>
<keyword evidence="1" id="KW-0812">Transmembrane</keyword>
<feature type="transmembrane region" description="Helical" evidence="1">
    <location>
        <begin position="12"/>
        <end position="32"/>
    </location>
</feature>
<gene>
    <name evidence="3" type="ORF">SAMN05421823_104186</name>
</gene>
<evidence type="ECO:0000313" key="3">
    <source>
        <dbReference type="EMBL" id="SDL03081.1"/>
    </source>
</evidence>
<reference evidence="3 4" key="1">
    <citation type="submission" date="2016-10" db="EMBL/GenBank/DDBJ databases">
        <authorList>
            <person name="de Groot N.N."/>
        </authorList>
    </citation>
    <scope>NUCLEOTIDE SEQUENCE [LARGE SCALE GENOMIC DNA]</scope>
    <source>
        <strain evidence="3 4">DSM 25186</strain>
    </source>
</reference>
<dbReference type="STRING" id="1075417.SAMN05421823_104186"/>
<organism evidence="3 4">
    <name type="scientific">Catalinimonas alkaloidigena</name>
    <dbReference type="NCBI Taxonomy" id="1075417"/>
    <lineage>
        <taxon>Bacteria</taxon>
        <taxon>Pseudomonadati</taxon>
        <taxon>Bacteroidota</taxon>
        <taxon>Cytophagia</taxon>
        <taxon>Cytophagales</taxon>
        <taxon>Catalimonadaceae</taxon>
        <taxon>Catalinimonas</taxon>
    </lineage>
</organism>
<evidence type="ECO:0000313" key="4">
    <source>
        <dbReference type="Proteomes" id="UP000198510"/>
    </source>
</evidence>
<dbReference type="PANTHER" id="PTHR33371:SF4">
    <property type="entry name" value="INTERMEMBRANE PHOSPHOLIPID TRANSPORT SYSTEM BINDING PROTEIN MLAD"/>
    <property type="match status" value="1"/>
</dbReference>
<dbReference type="OrthoDB" id="9771725at2"/>
<keyword evidence="1" id="KW-0472">Membrane</keyword>
<dbReference type="EMBL" id="FNFO01000004">
    <property type="protein sequence ID" value="SDL03081.1"/>
    <property type="molecule type" value="Genomic_DNA"/>
</dbReference>
<protein>
    <submittedName>
        <fullName evidence="3">Phospholipid/cholesterol/gamma-HCH transport system substrate-binding protein</fullName>
    </submittedName>
</protein>
<keyword evidence="4" id="KW-1185">Reference proteome</keyword>
<evidence type="ECO:0000256" key="1">
    <source>
        <dbReference type="SAM" id="Phobius"/>
    </source>
</evidence>
<name>A0A1G9GQW8_9BACT</name>
<sequence length="337" mass="36811">MKAIEIRRNIRLGIFVAVAILLVLLALFTIGGQNNLFAPTFPLQVEFRNVQGLQGGDRVLFSGVGIGNVTDVEIVQDTVIRVQMKIKERVRPFIKKNSTATITTDGLVGNKIVVIEPGDAASGPVDDEDFIVAKTEAGAQELINTLTASGQNVMEVTGQLKRIAQGLEEGRGTFGMLLKDDQMAASLQQAALNIQVTGRNSATITGDIRSMVNQLQRNREGLVSTLLTDTSFSRVYDQTLTNIRVTGENTAEATGDFSRFTDKLNNEEGSLNVLLADTAFANDLQRTLTNTARGTEALAEDAEALQKTFLLRGVFRRQRKQEAKAREQAQEEAQQKQ</sequence>
<dbReference type="Proteomes" id="UP000198510">
    <property type="component" value="Unassembled WGS sequence"/>
</dbReference>
<proteinExistence type="predicted"/>
<feature type="domain" description="Mce/MlaD" evidence="2">
    <location>
        <begin position="42"/>
        <end position="118"/>
    </location>
</feature>
<keyword evidence="1" id="KW-1133">Transmembrane helix</keyword>
<dbReference type="InterPro" id="IPR003399">
    <property type="entry name" value="Mce/MlaD"/>
</dbReference>
<dbReference type="AlphaFoldDB" id="A0A1G9GQW8"/>
<dbReference type="InterPro" id="IPR052336">
    <property type="entry name" value="MlaD_Phospholipid_Transporter"/>
</dbReference>
<dbReference type="RefSeq" id="WP_089682074.1">
    <property type="nucleotide sequence ID" value="NZ_FNFO01000004.1"/>
</dbReference>
<evidence type="ECO:0000259" key="2">
    <source>
        <dbReference type="Pfam" id="PF02470"/>
    </source>
</evidence>
<dbReference type="Pfam" id="PF02470">
    <property type="entry name" value="MlaD"/>
    <property type="match status" value="1"/>
</dbReference>
<dbReference type="PANTHER" id="PTHR33371">
    <property type="entry name" value="INTERMEMBRANE PHOSPHOLIPID TRANSPORT SYSTEM BINDING PROTEIN MLAD-RELATED"/>
    <property type="match status" value="1"/>
</dbReference>